<dbReference type="EMBL" id="CP165625">
    <property type="protein sequence ID" value="XDU95996.1"/>
    <property type="molecule type" value="Genomic_DNA"/>
</dbReference>
<dbReference type="AlphaFoldDB" id="A0AB39W662"/>
<keyword evidence="1" id="KW-0472">Membrane</keyword>
<proteinExistence type="predicted"/>
<keyword evidence="1" id="KW-1133">Transmembrane helix</keyword>
<keyword evidence="1" id="KW-0812">Transmembrane</keyword>
<accession>A0AB39W662</accession>
<evidence type="ECO:0000313" key="2">
    <source>
        <dbReference type="EMBL" id="XDU95996.1"/>
    </source>
</evidence>
<feature type="transmembrane region" description="Helical" evidence="1">
    <location>
        <begin position="63"/>
        <end position="80"/>
    </location>
</feature>
<sequence>MGYIWDLLANMGCLFLFVNLLLFSLKFRGNGKAYKIFTVYLLVVLAVQLPSFFLKSLHINNLFLSHFYFLGQFIFLGLFYKSLFTNLLQKKIINIGFVCCFIILGIQYSLDTSLVFKFNLFEIFLTSFLLIIYSVFHFYNMLSDKKEFYYINIGIMLYLFGSTILFFVGNLTALMSAEMSKITWVTNALLYVVYQLFIVFEWYKSFSKKTIQLGK</sequence>
<reference evidence="2" key="1">
    <citation type="submission" date="2024-07" db="EMBL/GenBank/DDBJ databases">
        <authorList>
            <person name="Biller S.J."/>
        </authorList>
    </citation>
    <scope>NUCLEOTIDE SEQUENCE</scope>
    <source>
        <strain evidence="2">WC2409</strain>
    </source>
</reference>
<evidence type="ECO:0000256" key="1">
    <source>
        <dbReference type="SAM" id="Phobius"/>
    </source>
</evidence>
<feature type="transmembrane region" description="Helical" evidence="1">
    <location>
        <begin position="148"/>
        <end position="170"/>
    </location>
</feature>
<gene>
    <name evidence="2" type="ORF">AB3G34_02480</name>
</gene>
<feature type="transmembrane region" description="Helical" evidence="1">
    <location>
        <begin position="116"/>
        <end position="136"/>
    </location>
</feature>
<feature type="transmembrane region" description="Helical" evidence="1">
    <location>
        <begin position="6"/>
        <end position="25"/>
    </location>
</feature>
<protein>
    <recommendedName>
        <fullName evidence="3">AraC family transcriptional regulator</fullName>
    </recommendedName>
</protein>
<evidence type="ECO:0008006" key="3">
    <source>
        <dbReference type="Google" id="ProtNLM"/>
    </source>
</evidence>
<name>A0AB39W662_9FLAO</name>
<feature type="transmembrane region" description="Helical" evidence="1">
    <location>
        <begin position="92"/>
        <end position="110"/>
    </location>
</feature>
<feature type="transmembrane region" description="Helical" evidence="1">
    <location>
        <begin position="37"/>
        <end position="57"/>
    </location>
</feature>
<dbReference type="RefSeq" id="WP_369753354.1">
    <property type="nucleotide sequence ID" value="NZ_CP165625.1"/>
</dbReference>
<feature type="transmembrane region" description="Helical" evidence="1">
    <location>
        <begin position="182"/>
        <end position="203"/>
    </location>
</feature>
<organism evidence="2">
    <name type="scientific">Flavobacterium sp. WC2409</name>
    <dbReference type="NCBI Taxonomy" id="3234139"/>
    <lineage>
        <taxon>Bacteria</taxon>
        <taxon>Pseudomonadati</taxon>
        <taxon>Bacteroidota</taxon>
        <taxon>Flavobacteriia</taxon>
        <taxon>Flavobacteriales</taxon>
        <taxon>Flavobacteriaceae</taxon>
        <taxon>Flavobacterium</taxon>
    </lineage>
</organism>